<protein>
    <submittedName>
        <fullName evidence="1">Uncharacterized protein</fullName>
    </submittedName>
</protein>
<dbReference type="AlphaFoldDB" id="C5TA78"/>
<gene>
    <name evidence="1" type="ORF">AcdelDRAFT_3808</name>
</gene>
<proteinExistence type="predicted"/>
<evidence type="ECO:0000313" key="1">
    <source>
        <dbReference type="EMBL" id="EER58616.1"/>
    </source>
</evidence>
<comment type="caution">
    <text evidence="1">The sequence shown here is derived from an EMBL/GenBank/DDBJ whole genome shotgun (WGS) entry which is preliminary data.</text>
</comment>
<reference evidence="1 2" key="1">
    <citation type="submission" date="2009-05" db="EMBL/GenBank/DDBJ databases">
        <title>The draft genome of Acidovorax delafieldii 2AN.</title>
        <authorList>
            <consortium name="US DOE Joint Genome Institute (JGI-PGF)"/>
            <person name="Lucas S."/>
            <person name="Copeland A."/>
            <person name="Lapidus A."/>
            <person name="Glavina del Rio T."/>
            <person name="Tice H."/>
            <person name="Bruce D."/>
            <person name="Goodwin L."/>
            <person name="Pitluck S."/>
            <person name="Larimer F."/>
            <person name="Land M.L."/>
            <person name="Hauser L."/>
            <person name="Shelobolina E.S."/>
            <person name="Picardal F."/>
            <person name="Roden E."/>
            <person name="Emerson D."/>
        </authorList>
    </citation>
    <scope>NUCLEOTIDE SEQUENCE [LARGE SCALE GENOMIC DNA]</scope>
    <source>
        <strain evidence="1 2">2AN</strain>
    </source>
</reference>
<sequence>MWPGVLWPPRPGSVQRGVVHGFERQQFVALRHVGTGRGGEVQHAARVRREQHVFHLHGFEHGELGARRHHVALGHGVLHQARGHGGAHSVRISALRRGGVF</sequence>
<name>C5TA78_ACIDE</name>
<accession>C5TA78</accession>
<keyword evidence="2" id="KW-1185">Reference proteome</keyword>
<organism evidence="1 2">
    <name type="scientific">Acidovorax delafieldii 2AN</name>
    <dbReference type="NCBI Taxonomy" id="573060"/>
    <lineage>
        <taxon>Bacteria</taxon>
        <taxon>Pseudomonadati</taxon>
        <taxon>Pseudomonadota</taxon>
        <taxon>Betaproteobacteria</taxon>
        <taxon>Burkholderiales</taxon>
        <taxon>Comamonadaceae</taxon>
        <taxon>Acidovorax</taxon>
    </lineage>
</organism>
<dbReference type="EMBL" id="ACQT01000233">
    <property type="protein sequence ID" value="EER58616.1"/>
    <property type="molecule type" value="Genomic_DNA"/>
</dbReference>
<evidence type="ECO:0000313" key="2">
    <source>
        <dbReference type="Proteomes" id="UP000003856"/>
    </source>
</evidence>
<dbReference type="Proteomes" id="UP000003856">
    <property type="component" value="Unassembled WGS sequence"/>
</dbReference>